<sequence>MFTDRHGNIGQMSAPQRRARRRLASRLTAPATDPSPADPSLLGGTPEAADSLLGAPARGGAEAAVSVAPLPPEPGRAPQDGELAPRRRRRRRNGRRGRGGTRPSVPARGGRAAEPAGPHPVEVAGLLHELTERLLGADDVRQALDRLAAFASGAIPGTLRCSVSLIGEGGPPTMAASGVQAAAVDDLQYATGEGPGLDAARTRTVVTVHDLAADERWPELTEQAGLDGVHGVAAIPLDVQRSAVGAITFFTGRPGGVDPEVLLTAMAVANQAELLLGEVHRRAGLREGATVDRAAGVIIAQRGCGVREAYDVLRDTSQRLGLPREVVAERLIAAAARNADA</sequence>
<dbReference type="Pfam" id="PF13185">
    <property type="entry name" value="GAF_2"/>
    <property type="match status" value="1"/>
</dbReference>
<dbReference type="Gene3D" id="1.10.10.10">
    <property type="entry name" value="Winged helix-like DNA-binding domain superfamily/Winged helix DNA-binding domain"/>
    <property type="match status" value="1"/>
</dbReference>
<comment type="caution">
    <text evidence="5">The sequence shown here is derived from an EMBL/GenBank/DDBJ whole genome shotgun (WGS) entry which is preliminary data.</text>
</comment>
<evidence type="ECO:0000256" key="3">
    <source>
        <dbReference type="SAM" id="MobiDB-lite"/>
    </source>
</evidence>
<feature type="compositionally biased region" description="Low complexity" evidence="3">
    <location>
        <begin position="106"/>
        <end position="118"/>
    </location>
</feature>
<dbReference type="SMART" id="SM01012">
    <property type="entry name" value="ANTAR"/>
    <property type="match status" value="1"/>
</dbReference>
<feature type="compositionally biased region" description="Low complexity" evidence="3">
    <location>
        <begin position="25"/>
        <end position="41"/>
    </location>
</feature>
<evidence type="ECO:0000259" key="4">
    <source>
        <dbReference type="PROSITE" id="PS50921"/>
    </source>
</evidence>
<gene>
    <name evidence="5" type="ORF">CLV70_12199</name>
</gene>
<organism evidence="5 6">
    <name type="scientific">Pseudosporangium ferrugineum</name>
    <dbReference type="NCBI Taxonomy" id="439699"/>
    <lineage>
        <taxon>Bacteria</taxon>
        <taxon>Bacillati</taxon>
        <taxon>Actinomycetota</taxon>
        <taxon>Actinomycetes</taxon>
        <taxon>Micromonosporales</taxon>
        <taxon>Micromonosporaceae</taxon>
        <taxon>Pseudosporangium</taxon>
    </lineage>
</organism>
<protein>
    <submittedName>
        <fullName evidence="5">GAF domain-containing protein</fullName>
    </submittedName>
</protein>
<reference evidence="5 6" key="1">
    <citation type="submission" date="2018-03" db="EMBL/GenBank/DDBJ databases">
        <title>Genomic Encyclopedia of Archaeal and Bacterial Type Strains, Phase II (KMG-II): from individual species to whole genera.</title>
        <authorList>
            <person name="Goeker M."/>
        </authorList>
    </citation>
    <scope>NUCLEOTIDE SEQUENCE [LARGE SCALE GENOMIC DNA]</scope>
    <source>
        <strain evidence="5 6">DSM 45348</strain>
    </source>
</reference>
<name>A0A2T0RIR0_9ACTN</name>
<keyword evidence="6" id="KW-1185">Reference proteome</keyword>
<dbReference type="InterPro" id="IPR005561">
    <property type="entry name" value="ANTAR"/>
</dbReference>
<dbReference type="EMBL" id="PVZG01000021">
    <property type="protein sequence ID" value="PRY21096.1"/>
    <property type="molecule type" value="Genomic_DNA"/>
</dbReference>
<dbReference type="AlphaFoldDB" id="A0A2T0RIR0"/>
<feature type="domain" description="ANTAR" evidence="4">
    <location>
        <begin position="271"/>
        <end position="332"/>
    </location>
</feature>
<dbReference type="GO" id="GO:0003723">
    <property type="term" value="F:RNA binding"/>
    <property type="evidence" value="ECO:0007669"/>
    <property type="project" value="InterPro"/>
</dbReference>
<dbReference type="SUPFAM" id="SSF55781">
    <property type="entry name" value="GAF domain-like"/>
    <property type="match status" value="1"/>
</dbReference>
<dbReference type="Pfam" id="PF03861">
    <property type="entry name" value="ANTAR"/>
    <property type="match status" value="1"/>
</dbReference>
<dbReference type="InterPro" id="IPR036388">
    <property type="entry name" value="WH-like_DNA-bd_sf"/>
</dbReference>
<evidence type="ECO:0000313" key="5">
    <source>
        <dbReference type="EMBL" id="PRY21096.1"/>
    </source>
</evidence>
<dbReference type="PROSITE" id="PS50921">
    <property type="entry name" value="ANTAR"/>
    <property type="match status" value="1"/>
</dbReference>
<feature type="region of interest" description="Disordered" evidence="3">
    <location>
        <begin position="1"/>
        <end position="118"/>
    </location>
</feature>
<dbReference type="Gene3D" id="3.30.450.40">
    <property type="match status" value="1"/>
</dbReference>
<dbReference type="InterPro" id="IPR029016">
    <property type="entry name" value="GAF-like_dom_sf"/>
</dbReference>
<evidence type="ECO:0000256" key="2">
    <source>
        <dbReference type="ARBA" id="ARBA00023163"/>
    </source>
</evidence>
<keyword evidence="2" id="KW-0804">Transcription</keyword>
<dbReference type="InterPro" id="IPR003018">
    <property type="entry name" value="GAF"/>
</dbReference>
<evidence type="ECO:0000313" key="6">
    <source>
        <dbReference type="Proteomes" id="UP000239209"/>
    </source>
</evidence>
<accession>A0A2T0RIR0</accession>
<dbReference type="Proteomes" id="UP000239209">
    <property type="component" value="Unassembled WGS sequence"/>
</dbReference>
<proteinExistence type="predicted"/>
<evidence type="ECO:0000256" key="1">
    <source>
        <dbReference type="ARBA" id="ARBA00023015"/>
    </source>
</evidence>
<feature type="compositionally biased region" description="Basic residues" evidence="3">
    <location>
        <begin position="86"/>
        <end position="99"/>
    </location>
</feature>
<keyword evidence="1" id="KW-0805">Transcription regulation</keyword>